<dbReference type="Gene3D" id="3.30.1050.10">
    <property type="entry name" value="SCP2 sterol-binding domain"/>
    <property type="match status" value="1"/>
</dbReference>
<reference evidence="2 3" key="1">
    <citation type="submission" date="2016-10" db="EMBL/GenBank/DDBJ databases">
        <authorList>
            <person name="de Groot N.N."/>
        </authorList>
    </citation>
    <scope>NUCLEOTIDE SEQUENCE [LARGE SCALE GENOMIC DNA]</scope>
    <source>
        <strain evidence="2 3">CGMCC 4.2026</strain>
    </source>
</reference>
<dbReference type="EMBL" id="FODD01000014">
    <property type="protein sequence ID" value="SEN97500.1"/>
    <property type="molecule type" value="Genomic_DNA"/>
</dbReference>
<dbReference type="AlphaFoldDB" id="A0A1H8KX29"/>
<dbReference type="SUPFAM" id="SSF55718">
    <property type="entry name" value="SCP-like"/>
    <property type="match status" value="1"/>
</dbReference>
<dbReference type="RefSeq" id="WP_075016994.1">
    <property type="nucleotide sequence ID" value="NZ_FODD01000014.1"/>
</dbReference>
<feature type="domain" description="SCP2" evidence="1">
    <location>
        <begin position="69"/>
        <end position="144"/>
    </location>
</feature>
<dbReference type="STRING" id="310780.SAMN05216267_1014111"/>
<dbReference type="Pfam" id="PF02036">
    <property type="entry name" value="SCP2"/>
    <property type="match status" value="1"/>
</dbReference>
<gene>
    <name evidence="2" type="ORF">SAMN05216267_1014111</name>
</gene>
<dbReference type="InterPro" id="IPR003033">
    <property type="entry name" value="SCP2_sterol-bd_dom"/>
</dbReference>
<proteinExistence type="predicted"/>
<organism evidence="2 3">
    <name type="scientific">Actinacidiphila rubida</name>
    <dbReference type="NCBI Taxonomy" id="310780"/>
    <lineage>
        <taxon>Bacteria</taxon>
        <taxon>Bacillati</taxon>
        <taxon>Actinomycetota</taxon>
        <taxon>Actinomycetes</taxon>
        <taxon>Kitasatosporales</taxon>
        <taxon>Streptomycetaceae</taxon>
        <taxon>Actinacidiphila</taxon>
    </lineage>
</organism>
<evidence type="ECO:0000313" key="2">
    <source>
        <dbReference type="EMBL" id="SEN97500.1"/>
    </source>
</evidence>
<name>A0A1H8KX29_9ACTN</name>
<evidence type="ECO:0000259" key="1">
    <source>
        <dbReference type="Pfam" id="PF02036"/>
    </source>
</evidence>
<protein>
    <submittedName>
        <fullName evidence="2">SCP-2 sterol transfer family protein</fullName>
    </submittedName>
</protein>
<dbReference type="Proteomes" id="UP000181951">
    <property type="component" value="Unassembled WGS sequence"/>
</dbReference>
<accession>A0A1H8KX29</accession>
<keyword evidence="3" id="KW-1185">Reference proteome</keyword>
<dbReference type="InterPro" id="IPR036527">
    <property type="entry name" value="SCP2_sterol-bd_dom_sf"/>
</dbReference>
<evidence type="ECO:0000313" key="3">
    <source>
        <dbReference type="Proteomes" id="UP000181951"/>
    </source>
</evidence>
<dbReference type="OrthoDB" id="5243187at2"/>
<sequence>MAALDDLDLETLDFGSVEPEEFARIVKGLSAARLAALMDGPQRRRVLDEVFGRMHTRFRPSAAGDRDALIRWKITGAEGADDVYETHIAKGACTVTSERTERTPQLSLAMAAPEFLKLVSGNASGPTLFFTRKLKLKGDIKLAGFLTHYFDIPKV</sequence>